<dbReference type="Proteomes" id="UP001341840">
    <property type="component" value="Unassembled WGS sequence"/>
</dbReference>
<feature type="compositionally biased region" description="Basic and acidic residues" evidence="1">
    <location>
        <begin position="1"/>
        <end position="16"/>
    </location>
</feature>
<evidence type="ECO:0000256" key="1">
    <source>
        <dbReference type="SAM" id="MobiDB-lite"/>
    </source>
</evidence>
<reference evidence="2 3" key="1">
    <citation type="journal article" date="2023" name="Plants (Basel)">
        <title>Bridging the Gap: Combining Genomics and Transcriptomics Approaches to Understand Stylosanthes scabra, an Orphan Legume from the Brazilian Caatinga.</title>
        <authorList>
            <person name="Ferreira-Neto J.R.C."/>
            <person name="da Silva M.D."/>
            <person name="Binneck E."/>
            <person name="de Melo N.F."/>
            <person name="da Silva R.H."/>
            <person name="de Melo A.L.T.M."/>
            <person name="Pandolfi V."/>
            <person name="Bustamante F.O."/>
            <person name="Brasileiro-Vidal A.C."/>
            <person name="Benko-Iseppon A.M."/>
        </authorList>
    </citation>
    <scope>NUCLEOTIDE SEQUENCE [LARGE SCALE GENOMIC DNA]</scope>
    <source>
        <tissue evidence="2">Leaves</tissue>
    </source>
</reference>
<protein>
    <submittedName>
        <fullName evidence="2">Uncharacterized protein</fullName>
    </submittedName>
</protein>
<evidence type="ECO:0000313" key="3">
    <source>
        <dbReference type="Proteomes" id="UP001341840"/>
    </source>
</evidence>
<feature type="region of interest" description="Disordered" evidence="1">
    <location>
        <begin position="1"/>
        <end position="29"/>
    </location>
</feature>
<name>A0ABU6RYY7_9FABA</name>
<dbReference type="EMBL" id="JASCZI010034762">
    <property type="protein sequence ID" value="MED6129381.1"/>
    <property type="molecule type" value="Genomic_DNA"/>
</dbReference>
<organism evidence="2 3">
    <name type="scientific">Stylosanthes scabra</name>
    <dbReference type="NCBI Taxonomy" id="79078"/>
    <lineage>
        <taxon>Eukaryota</taxon>
        <taxon>Viridiplantae</taxon>
        <taxon>Streptophyta</taxon>
        <taxon>Embryophyta</taxon>
        <taxon>Tracheophyta</taxon>
        <taxon>Spermatophyta</taxon>
        <taxon>Magnoliopsida</taxon>
        <taxon>eudicotyledons</taxon>
        <taxon>Gunneridae</taxon>
        <taxon>Pentapetalae</taxon>
        <taxon>rosids</taxon>
        <taxon>fabids</taxon>
        <taxon>Fabales</taxon>
        <taxon>Fabaceae</taxon>
        <taxon>Papilionoideae</taxon>
        <taxon>50 kb inversion clade</taxon>
        <taxon>dalbergioids sensu lato</taxon>
        <taxon>Dalbergieae</taxon>
        <taxon>Pterocarpus clade</taxon>
        <taxon>Stylosanthes</taxon>
    </lineage>
</organism>
<comment type="caution">
    <text evidence="2">The sequence shown here is derived from an EMBL/GenBank/DDBJ whole genome shotgun (WGS) entry which is preliminary data.</text>
</comment>
<accession>A0ABU6RYY7</accession>
<evidence type="ECO:0000313" key="2">
    <source>
        <dbReference type="EMBL" id="MED6129381.1"/>
    </source>
</evidence>
<feature type="non-terminal residue" evidence="2">
    <location>
        <position position="1"/>
    </location>
</feature>
<proteinExistence type="predicted"/>
<gene>
    <name evidence="2" type="ORF">PIB30_107396</name>
</gene>
<feature type="compositionally biased region" description="Basic residues" evidence="1">
    <location>
        <begin position="17"/>
        <end position="29"/>
    </location>
</feature>
<keyword evidence="3" id="KW-1185">Reference proteome</keyword>
<sequence length="120" mass="13938">SSLRVLGDRRPFEERLKQRRGRKAQASHVIRHPSTCDVGNQEKMAESTRYTWRSHVGREPTLYVSSPTYNVGKFDFNPRFKQRLHVIGGSSRITWRPSSELHDFLIPIQIQDLLGINSIH</sequence>